<comment type="subcellular location">
    <subcellularLocation>
        <location evidence="6">Cytoplasm</location>
    </subcellularLocation>
</comment>
<dbReference type="InterPro" id="IPR002903">
    <property type="entry name" value="RsmH"/>
</dbReference>
<dbReference type="EMBL" id="JAUSTQ010000003">
    <property type="protein sequence ID" value="MDQ0159188.1"/>
    <property type="molecule type" value="Genomic_DNA"/>
</dbReference>
<evidence type="ECO:0000256" key="5">
    <source>
        <dbReference type="ARBA" id="ARBA00022691"/>
    </source>
</evidence>
<dbReference type="SUPFAM" id="SSF81799">
    <property type="entry name" value="Putative methyltransferase TM0872, insert domain"/>
    <property type="match status" value="1"/>
</dbReference>
<accession>A0ABT9VE05</accession>
<dbReference type="PANTHER" id="PTHR11265">
    <property type="entry name" value="S-ADENOSYL-METHYLTRANSFERASE MRAW"/>
    <property type="match status" value="1"/>
</dbReference>
<dbReference type="Gene3D" id="1.10.150.170">
    <property type="entry name" value="Putative methyltransferase TM0872, insert domain"/>
    <property type="match status" value="1"/>
</dbReference>
<comment type="caution">
    <text evidence="7">The sequence shown here is derived from an EMBL/GenBank/DDBJ whole genome shotgun (WGS) entry which is preliminary data.</text>
</comment>
<comment type="catalytic activity">
    <reaction evidence="6">
        <text>cytidine(1402) in 16S rRNA + S-adenosyl-L-methionine = N(4)-methylcytidine(1402) in 16S rRNA + S-adenosyl-L-homocysteine + H(+)</text>
        <dbReference type="Rhea" id="RHEA:42928"/>
        <dbReference type="Rhea" id="RHEA-COMP:10286"/>
        <dbReference type="Rhea" id="RHEA-COMP:10287"/>
        <dbReference type="ChEBI" id="CHEBI:15378"/>
        <dbReference type="ChEBI" id="CHEBI:57856"/>
        <dbReference type="ChEBI" id="CHEBI:59789"/>
        <dbReference type="ChEBI" id="CHEBI:74506"/>
        <dbReference type="ChEBI" id="CHEBI:82748"/>
        <dbReference type="EC" id="2.1.1.199"/>
    </reaction>
</comment>
<feature type="binding site" evidence="6">
    <location>
        <position position="107"/>
    </location>
    <ligand>
        <name>S-adenosyl-L-methionine</name>
        <dbReference type="ChEBI" id="CHEBI:59789"/>
    </ligand>
</feature>
<feature type="binding site" evidence="6">
    <location>
        <position position="79"/>
    </location>
    <ligand>
        <name>S-adenosyl-L-methionine</name>
        <dbReference type="ChEBI" id="CHEBI:59789"/>
    </ligand>
</feature>
<dbReference type="InterPro" id="IPR023397">
    <property type="entry name" value="SAM-dep_MeTrfase_MraW_recog"/>
</dbReference>
<evidence type="ECO:0000256" key="6">
    <source>
        <dbReference type="HAMAP-Rule" id="MF_01007"/>
    </source>
</evidence>
<organism evidence="7 8">
    <name type="scientific">Alkalibacillus salilacus</name>
    <dbReference type="NCBI Taxonomy" id="284582"/>
    <lineage>
        <taxon>Bacteria</taxon>
        <taxon>Bacillati</taxon>
        <taxon>Bacillota</taxon>
        <taxon>Bacilli</taxon>
        <taxon>Bacillales</taxon>
        <taxon>Bacillaceae</taxon>
        <taxon>Alkalibacillus</taxon>
    </lineage>
</organism>
<name>A0ABT9VE05_9BACI</name>
<dbReference type="EC" id="2.1.1.199" evidence="6"/>
<keyword evidence="6" id="KW-0963">Cytoplasm</keyword>
<dbReference type="GO" id="GO:0032259">
    <property type="term" value="P:methylation"/>
    <property type="evidence" value="ECO:0007669"/>
    <property type="project" value="UniProtKB-KW"/>
</dbReference>
<evidence type="ECO:0000256" key="1">
    <source>
        <dbReference type="ARBA" id="ARBA00010396"/>
    </source>
</evidence>
<keyword evidence="3 6" id="KW-0489">Methyltransferase</keyword>
<sequence>MFDHYSVLNEETIKGLNIRPDGIYVDCTLGGAGHAQRICELLNRDGRFIAFDQDQTALEYAQSLLQGYEAQVDFMNRNFVTLTETLNELGISEVDGILFDLGVSSPQLDEGERGFSFHKDAPLDMRMDQSEDLTAYEVVNEWSYESLVSIFFKYGEEKFSKQIARQIERKREEKPIETTLELVDVIKEAIPAFARRKGGHPGKRIFQAIRIAVNDELNVFQDALHQAARKLAVGGRLAVITFHSLEDRICKQAMKKWSSEPPIPKDIPLLPEEVQPPFEMVTRKPIVPSESELDENRRSRSAKLRIVEKVTEWDEKYALEERRS</sequence>
<dbReference type="InterPro" id="IPR029063">
    <property type="entry name" value="SAM-dependent_MTases_sf"/>
</dbReference>
<evidence type="ECO:0000313" key="8">
    <source>
        <dbReference type="Proteomes" id="UP001224359"/>
    </source>
</evidence>
<keyword evidence="5 6" id="KW-0949">S-adenosyl-L-methionine</keyword>
<keyword evidence="4 6" id="KW-0808">Transferase</keyword>
<keyword evidence="2 6" id="KW-0698">rRNA processing</keyword>
<dbReference type="RefSeq" id="WP_306975456.1">
    <property type="nucleotide sequence ID" value="NZ_JAUSTQ010000003.1"/>
</dbReference>
<evidence type="ECO:0000256" key="4">
    <source>
        <dbReference type="ARBA" id="ARBA00022679"/>
    </source>
</evidence>
<dbReference type="HAMAP" id="MF_01007">
    <property type="entry name" value="16SrRNA_methyltr_H"/>
    <property type="match status" value="1"/>
</dbReference>
<feature type="binding site" evidence="6">
    <location>
        <position position="100"/>
    </location>
    <ligand>
        <name>S-adenosyl-L-methionine</name>
        <dbReference type="ChEBI" id="CHEBI:59789"/>
    </ligand>
</feature>
<evidence type="ECO:0000256" key="2">
    <source>
        <dbReference type="ARBA" id="ARBA00022552"/>
    </source>
</evidence>
<dbReference type="Proteomes" id="UP001224359">
    <property type="component" value="Unassembled WGS sequence"/>
</dbReference>
<dbReference type="PIRSF" id="PIRSF004486">
    <property type="entry name" value="MraW"/>
    <property type="match status" value="1"/>
</dbReference>
<dbReference type="Gene3D" id="3.40.50.150">
    <property type="entry name" value="Vaccinia Virus protein VP39"/>
    <property type="match status" value="1"/>
</dbReference>
<proteinExistence type="inferred from homology"/>
<dbReference type="Pfam" id="PF01795">
    <property type="entry name" value="Methyltransf_5"/>
    <property type="match status" value="1"/>
</dbReference>
<protein>
    <recommendedName>
        <fullName evidence="6">Ribosomal RNA small subunit methyltransferase H</fullName>
        <ecNumber evidence="6">2.1.1.199</ecNumber>
    </recommendedName>
    <alternativeName>
        <fullName evidence="6">16S rRNA m(4)C1402 methyltransferase</fullName>
    </alternativeName>
    <alternativeName>
        <fullName evidence="6">rRNA (cytosine-N(4)-)-methyltransferase RsmH</fullName>
    </alternativeName>
</protein>
<dbReference type="GO" id="GO:0008168">
    <property type="term" value="F:methyltransferase activity"/>
    <property type="evidence" value="ECO:0007669"/>
    <property type="project" value="UniProtKB-KW"/>
</dbReference>
<dbReference type="NCBIfam" id="TIGR00006">
    <property type="entry name" value="16S rRNA (cytosine(1402)-N(4))-methyltransferase RsmH"/>
    <property type="match status" value="1"/>
</dbReference>
<reference evidence="7 8" key="1">
    <citation type="submission" date="2023-07" db="EMBL/GenBank/DDBJ databases">
        <title>Genomic Encyclopedia of Type Strains, Phase IV (KMG-IV): sequencing the most valuable type-strain genomes for metagenomic binning, comparative biology and taxonomic classification.</title>
        <authorList>
            <person name="Goeker M."/>
        </authorList>
    </citation>
    <scope>NUCLEOTIDE SEQUENCE [LARGE SCALE GENOMIC DNA]</scope>
    <source>
        <strain evidence="7 8">DSM 16460</strain>
    </source>
</reference>
<gene>
    <name evidence="6" type="primary">rsmH</name>
    <name evidence="7" type="ORF">J2S77_001152</name>
</gene>
<evidence type="ECO:0000313" key="7">
    <source>
        <dbReference type="EMBL" id="MDQ0159188.1"/>
    </source>
</evidence>
<keyword evidence="8" id="KW-1185">Reference proteome</keyword>
<feature type="binding site" evidence="6">
    <location>
        <begin position="32"/>
        <end position="34"/>
    </location>
    <ligand>
        <name>S-adenosyl-L-methionine</name>
        <dbReference type="ChEBI" id="CHEBI:59789"/>
    </ligand>
</feature>
<feature type="binding site" evidence="6">
    <location>
        <position position="52"/>
    </location>
    <ligand>
        <name>S-adenosyl-L-methionine</name>
        <dbReference type="ChEBI" id="CHEBI:59789"/>
    </ligand>
</feature>
<comment type="function">
    <text evidence="6">Specifically methylates the N4 position of cytidine in position 1402 (C1402) of 16S rRNA.</text>
</comment>
<evidence type="ECO:0000256" key="3">
    <source>
        <dbReference type="ARBA" id="ARBA00022603"/>
    </source>
</evidence>
<dbReference type="PANTHER" id="PTHR11265:SF0">
    <property type="entry name" value="12S RRNA N4-METHYLCYTIDINE METHYLTRANSFERASE"/>
    <property type="match status" value="1"/>
</dbReference>
<dbReference type="SUPFAM" id="SSF53335">
    <property type="entry name" value="S-adenosyl-L-methionine-dependent methyltransferases"/>
    <property type="match status" value="1"/>
</dbReference>
<comment type="similarity">
    <text evidence="1 6">Belongs to the methyltransferase superfamily. RsmH family.</text>
</comment>